<evidence type="ECO:0000313" key="4">
    <source>
        <dbReference type="Proteomes" id="UP000747110"/>
    </source>
</evidence>
<feature type="region of interest" description="Disordered" evidence="1">
    <location>
        <begin position="1"/>
        <end position="337"/>
    </location>
</feature>
<dbReference type="EMBL" id="BNCP01000079">
    <property type="protein sequence ID" value="GIL92568.1"/>
    <property type="molecule type" value="Genomic_DNA"/>
</dbReference>
<dbReference type="InterPro" id="IPR014044">
    <property type="entry name" value="CAP_dom"/>
</dbReference>
<feature type="domain" description="SCP" evidence="2">
    <location>
        <begin position="348"/>
        <end position="491"/>
    </location>
</feature>
<evidence type="ECO:0000259" key="2">
    <source>
        <dbReference type="SMART" id="SM00198"/>
    </source>
</evidence>
<feature type="compositionally biased region" description="Pro residues" evidence="1">
    <location>
        <begin position="40"/>
        <end position="75"/>
    </location>
</feature>
<gene>
    <name evidence="3" type="ORF">Vretifemale_20085</name>
</gene>
<dbReference type="SMART" id="SM00198">
    <property type="entry name" value="SCP"/>
    <property type="match status" value="1"/>
</dbReference>
<dbReference type="InterPro" id="IPR001283">
    <property type="entry name" value="CRISP-related"/>
</dbReference>
<accession>A0A8J4FVY9</accession>
<dbReference type="CDD" id="cd05382">
    <property type="entry name" value="CAP_GAPR1-like"/>
    <property type="match status" value="1"/>
</dbReference>
<dbReference type="Gene3D" id="3.40.33.10">
    <property type="entry name" value="CAP"/>
    <property type="match status" value="1"/>
</dbReference>
<dbReference type="Proteomes" id="UP000747110">
    <property type="component" value="Unassembled WGS sequence"/>
</dbReference>
<dbReference type="Pfam" id="PF00188">
    <property type="entry name" value="CAP"/>
    <property type="match status" value="1"/>
</dbReference>
<proteinExistence type="predicted"/>
<feature type="compositionally biased region" description="Basic and acidic residues" evidence="1">
    <location>
        <begin position="181"/>
        <end position="197"/>
    </location>
</feature>
<dbReference type="PANTHER" id="PTHR10334">
    <property type="entry name" value="CYSTEINE-RICH SECRETORY PROTEIN-RELATED"/>
    <property type="match status" value="1"/>
</dbReference>
<dbReference type="OrthoDB" id="337038at2759"/>
<keyword evidence="4" id="KW-1185">Reference proteome</keyword>
<feature type="compositionally biased region" description="Polar residues" evidence="1">
    <location>
        <begin position="261"/>
        <end position="280"/>
    </location>
</feature>
<dbReference type="InterPro" id="IPR034113">
    <property type="entry name" value="SCP_GAPR1-like"/>
</dbReference>
<comment type="caution">
    <text evidence="3">The sequence shown here is derived from an EMBL/GenBank/DDBJ whole genome shotgun (WGS) entry which is preliminary data.</text>
</comment>
<reference evidence="3" key="1">
    <citation type="journal article" date="2021" name="Proc. Natl. Acad. Sci. U.S.A.">
        <title>Three genomes in the algal genus Volvox reveal the fate of a haploid sex-determining region after a transition to homothallism.</title>
        <authorList>
            <person name="Yamamoto K."/>
            <person name="Hamaji T."/>
            <person name="Kawai-Toyooka H."/>
            <person name="Matsuzaki R."/>
            <person name="Takahashi F."/>
            <person name="Nishimura Y."/>
            <person name="Kawachi M."/>
            <person name="Noguchi H."/>
            <person name="Minakuchi Y."/>
            <person name="Umen J.G."/>
            <person name="Toyoda A."/>
            <person name="Nozaki H."/>
        </authorList>
    </citation>
    <scope>NUCLEOTIDE SEQUENCE</scope>
    <source>
        <strain evidence="3">NIES-3786</strain>
    </source>
</reference>
<feature type="compositionally biased region" description="Pro residues" evidence="1">
    <location>
        <begin position="153"/>
        <end position="164"/>
    </location>
</feature>
<evidence type="ECO:0000256" key="1">
    <source>
        <dbReference type="SAM" id="MobiDB-lite"/>
    </source>
</evidence>
<dbReference type="InterPro" id="IPR035940">
    <property type="entry name" value="CAP_sf"/>
</dbReference>
<protein>
    <recommendedName>
        <fullName evidence="2">SCP domain-containing protein</fullName>
    </recommendedName>
</protein>
<dbReference type="SUPFAM" id="SSF55797">
    <property type="entry name" value="PR-1-like"/>
    <property type="match status" value="1"/>
</dbReference>
<organism evidence="3 4">
    <name type="scientific">Volvox reticuliferus</name>
    <dbReference type="NCBI Taxonomy" id="1737510"/>
    <lineage>
        <taxon>Eukaryota</taxon>
        <taxon>Viridiplantae</taxon>
        <taxon>Chlorophyta</taxon>
        <taxon>core chlorophytes</taxon>
        <taxon>Chlorophyceae</taxon>
        <taxon>CS clade</taxon>
        <taxon>Chlamydomonadales</taxon>
        <taxon>Volvocaceae</taxon>
        <taxon>Volvox</taxon>
    </lineage>
</organism>
<feature type="compositionally biased region" description="Pro residues" evidence="1">
    <location>
        <begin position="312"/>
        <end position="335"/>
    </location>
</feature>
<feature type="compositionally biased region" description="Polar residues" evidence="1">
    <location>
        <begin position="107"/>
        <end position="126"/>
    </location>
</feature>
<evidence type="ECO:0000313" key="3">
    <source>
        <dbReference type="EMBL" id="GIL92568.1"/>
    </source>
</evidence>
<sequence length="505" mass="53034">APSPPRSRPPPPPSPPRPRPPPPPSPAPSPRPSPRRPEPRPPVPLPPSSPSPPAPRPPAPSPYPFPPPPDSPQSPPVHRVAAPNGVTHPHSPFTPESPTPAARHPDFSTSSPGGTLASPSLESANPQLLLEPVPAVQQTPGSPVGPVGLYPITPLPLHPPPPHRPAFRPAALASYGTSTGSHEDGDSGAHDAAEVNDKGSGGGSGNEGNQNNDASDGNGAGDSQWRDDEYLYGITSENGGGIGSKNQLPGRPPPRPHASTDPGSNLDPNPDSDSNVQIPDSPNFPFRPADPADRFPPPVPLHILAPTSPEEPAWPDPPYTPGRSPPSPGRAPPPYGNASVAFGGGMCADAQLTLDKINRLRALHQANPLRWSSDLAAAAQGYANTLAGIGCAAPLVHSSLGELLYWRTGSTWMCRYAVIDWYSEEGVYNFNTPTPFTDNVLKSNNDISHFTQLVWRASYLIGCGVQKGTIGFYSPCTFVVCRFSGPGNQKGDFVFLLNVLPPKTS</sequence>
<name>A0A8J4FVY9_9CHLO</name>
<feature type="non-terminal residue" evidence="3">
    <location>
        <position position="505"/>
    </location>
</feature>
<dbReference type="AlphaFoldDB" id="A0A8J4FVY9"/>
<feature type="compositionally biased region" description="Pro residues" evidence="1">
    <location>
        <begin position="1"/>
        <end position="32"/>
    </location>
</feature>
<dbReference type="PRINTS" id="PR01217">
    <property type="entry name" value="PRICHEXTENSN"/>
</dbReference>